<reference evidence="2 3" key="1">
    <citation type="journal article" date="2022" name="Nat. Plants">
        <title>Genomes of leafy and leafless Platanthera orchids illuminate the evolution of mycoheterotrophy.</title>
        <authorList>
            <person name="Li M.H."/>
            <person name="Liu K.W."/>
            <person name="Li Z."/>
            <person name="Lu H.C."/>
            <person name="Ye Q.L."/>
            <person name="Zhang D."/>
            <person name="Wang J.Y."/>
            <person name="Li Y.F."/>
            <person name="Zhong Z.M."/>
            <person name="Liu X."/>
            <person name="Yu X."/>
            <person name="Liu D.K."/>
            <person name="Tu X.D."/>
            <person name="Liu B."/>
            <person name="Hao Y."/>
            <person name="Liao X.Y."/>
            <person name="Jiang Y.T."/>
            <person name="Sun W.H."/>
            <person name="Chen J."/>
            <person name="Chen Y.Q."/>
            <person name="Ai Y."/>
            <person name="Zhai J.W."/>
            <person name="Wu S.S."/>
            <person name="Zhou Z."/>
            <person name="Hsiao Y.Y."/>
            <person name="Wu W.L."/>
            <person name="Chen Y.Y."/>
            <person name="Lin Y.F."/>
            <person name="Hsu J.L."/>
            <person name="Li C.Y."/>
            <person name="Wang Z.W."/>
            <person name="Zhao X."/>
            <person name="Zhong W.Y."/>
            <person name="Ma X.K."/>
            <person name="Ma L."/>
            <person name="Huang J."/>
            <person name="Chen G.Z."/>
            <person name="Huang M.Z."/>
            <person name="Huang L."/>
            <person name="Peng D.H."/>
            <person name="Luo Y.B."/>
            <person name="Zou S.Q."/>
            <person name="Chen S.P."/>
            <person name="Lan S."/>
            <person name="Tsai W.C."/>
            <person name="Van de Peer Y."/>
            <person name="Liu Z.J."/>
        </authorList>
    </citation>
    <scope>NUCLEOTIDE SEQUENCE [LARGE SCALE GENOMIC DNA]</scope>
    <source>
        <strain evidence="2">Lor287</strain>
    </source>
</reference>
<protein>
    <submittedName>
        <fullName evidence="2">Uncharacterized protein</fullName>
    </submittedName>
</protein>
<evidence type="ECO:0000313" key="3">
    <source>
        <dbReference type="Proteomes" id="UP001418222"/>
    </source>
</evidence>
<accession>A0AAP0BEB2</accession>
<dbReference type="EMBL" id="JBBWWQ010000011">
    <property type="protein sequence ID" value="KAK8936297.1"/>
    <property type="molecule type" value="Genomic_DNA"/>
</dbReference>
<comment type="caution">
    <text evidence="2">The sequence shown here is derived from an EMBL/GenBank/DDBJ whole genome shotgun (WGS) entry which is preliminary data.</text>
</comment>
<sequence length="94" mass="9970">MGLAQQAAMFGQGLIGQGMPMKTGQNPAAFNINPAMLAVAGHCSCRSIECWSFIYYGPQAAMAQQHSKSPMFSRDYTTRKAGTQQASGGSANSY</sequence>
<keyword evidence="3" id="KW-1185">Reference proteome</keyword>
<organism evidence="2 3">
    <name type="scientific">Platanthera zijinensis</name>
    <dbReference type="NCBI Taxonomy" id="2320716"/>
    <lineage>
        <taxon>Eukaryota</taxon>
        <taxon>Viridiplantae</taxon>
        <taxon>Streptophyta</taxon>
        <taxon>Embryophyta</taxon>
        <taxon>Tracheophyta</taxon>
        <taxon>Spermatophyta</taxon>
        <taxon>Magnoliopsida</taxon>
        <taxon>Liliopsida</taxon>
        <taxon>Asparagales</taxon>
        <taxon>Orchidaceae</taxon>
        <taxon>Orchidoideae</taxon>
        <taxon>Orchideae</taxon>
        <taxon>Orchidinae</taxon>
        <taxon>Platanthera</taxon>
    </lineage>
</organism>
<dbReference type="AlphaFoldDB" id="A0AAP0BEB2"/>
<proteinExistence type="predicted"/>
<gene>
    <name evidence="2" type="ORF">KSP39_PZI014173</name>
</gene>
<feature type="compositionally biased region" description="Polar residues" evidence="1">
    <location>
        <begin position="80"/>
        <end position="94"/>
    </location>
</feature>
<dbReference type="Proteomes" id="UP001418222">
    <property type="component" value="Unassembled WGS sequence"/>
</dbReference>
<name>A0AAP0BEB2_9ASPA</name>
<evidence type="ECO:0000256" key="1">
    <source>
        <dbReference type="SAM" id="MobiDB-lite"/>
    </source>
</evidence>
<feature type="region of interest" description="Disordered" evidence="1">
    <location>
        <begin position="67"/>
        <end position="94"/>
    </location>
</feature>
<evidence type="ECO:0000313" key="2">
    <source>
        <dbReference type="EMBL" id="KAK8936297.1"/>
    </source>
</evidence>